<comment type="caution">
    <text evidence="1">The sequence shown here is derived from an EMBL/GenBank/DDBJ whole genome shotgun (WGS) entry which is preliminary data.</text>
</comment>
<reference evidence="1" key="1">
    <citation type="submission" date="2022-03" db="EMBL/GenBank/DDBJ databases">
        <authorList>
            <person name="Lindestad O."/>
        </authorList>
    </citation>
    <scope>NUCLEOTIDE SEQUENCE</scope>
</reference>
<evidence type="ECO:0000313" key="1">
    <source>
        <dbReference type="EMBL" id="CAH2227669.1"/>
    </source>
</evidence>
<gene>
    <name evidence="1" type="primary">jg18170</name>
    <name evidence="1" type="ORF">PAEG_LOCUS8045</name>
</gene>
<sequence>MPPRLLRTSGIVAGDPRQLSENQIHTIERDAFLELNALERLKLSNNRLGQLPDGIFVRLRHLQR</sequence>
<proteinExistence type="predicted"/>
<evidence type="ECO:0000313" key="2">
    <source>
        <dbReference type="Proteomes" id="UP000838756"/>
    </source>
</evidence>
<keyword evidence="2" id="KW-1185">Reference proteome</keyword>
<dbReference type="InterPro" id="IPR032675">
    <property type="entry name" value="LRR_dom_sf"/>
</dbReference>
<feature type="non-terminal residue" evidence="1">
    <location>
        <position position="1"/>
    </location>
</feature>
<organism evidence="1 2">
    <name type="scientific">Pararge aegeria aegeria</name>
    <dbReference type="NCBI Taxonomy" id="348720"/>
    <lineage>
        <taxon>Eukaryota</taxon>
        <taxon>Metazoa</taxon>
        <taxon>Ecdysozoa</taxon>
        <taxon>Arthropoda</taxon>
        <taxon>Hexapoda</taxon>
        <taxon>Insecta</taxon>
        <taxon>Pterygota</taxon>
        <taxon>Neoptera</taxon>
        <taxon>Endopterygota</taxon>
        <taxon>Lepidoptera</taxon>
        <taxon>Glossata</taxon>
        <taxon>Ditrysia</taxon>
        <taxon>Papilionoidea</taxon>
        <taxon>Nymphalidae</taxon>
        <taxon>Satyrinae</taxon>
        <taxon>Satyrini</taxon>
        <taxon>Parargina</taxon>
        <taxon>Pararge</taxon>
    </lineage>
</organism>
<dbReference type="OrthoDB" id="676979at2759"/>
<dbReference type="EMBL" id="CAKXAJ010023400">
    <property type="protein sequence ID" value="CAH2227669.1"/>
    <property type="molecule type" value="Genomic_DNA"/>
</dbReference>
<dbReference type="AlphaFoldDB" id="A0A8S4QZ87"/>
<dbReference type="Pfam" id="PF13855">
    <property type="entry name" value="LRR_8"/>
    <property type="match status" value="1"/>
</dbReference>
<protein>
    <submittedName>
        <fullName evidence="1">Jg18170 protein</fullName>
    </submittedName>
</protein>
<dbReference type="Gene3D" id="3.80.10.10">
    <property type="entry name" value="Ribonuclease Inhibitor"/>
    <property type="match status" value="1"/>
</dbReference>
<dbReference type="SUPFAM" id="SSF52058">
    <property type="entry name" value="L domain-like"/>
    <property type="match status" value="1"/>
</dbReference>
<dbReference type="InterPro" id="IPR001611">
    <property type="entry name" value="Leu-rich_rpt"/>
</dbReference>
<name>A0A8S4QZ87_9NEOP</name>
<dbReference type="Proteomes" id="UP000838756">
    <property type="component" value="Unassembled WGS sequence"/>
</dbReference>
<accession>A0A8S4QZ87</accession>